<comment type="caution">
    <text evidence="1">The sequence shown here is derived from an EMBL/GenBank/DDBJ whole genome shotgun (WGS) entry which is preliminary data.</text>
</comment>
<dbReference type="EMBL" id="PUIO01000037">
    <property type="protein sequence ID" value="PQP21150.1"/>
    <property type="molecule type" value="Genomic_DNA"/>
</dbReference>
<evidence type="ECO:0000313" key="1">
    <source>
        <dbReference type="EMBL" id="PQP21150.1"/>
    </source>
</evidence>
<protein>
    <submittedName>
        <fullName evidence="1">Uncharacterized protein</fullName>
    </submittedName>
</protein>
<dbReference type="RefSeq" id="WP_105419007.1">
    <property type="nucleotide sequence ID" value="NZ_PUIO01000037.1"/>
</dbReference>
<reference evidence="2" key="1">
    <citation type="submission" date="2018-02" db="EMBL/GenBank/DDBJ databases">
        <title>Draft genome sequencing of Rhodococcus opacus KU647198.</title>
        <authorList>
            <person name="Zheng B.-X."/>
        </authorList>
    </citation>
    <scope>NUCLEOTIDE SEQUENCE [LARGE SCALE GENOMIC DNA]</scope>
    <source>
        <strain evidence="2">04-OD7</strain>
    </source>
</reference>
<accession>A0A2S8J249</accession>
<proteinExistence type="predicted"/>
<dbReference type="AlphaFoldDB" id="A0A2S8J249"/>
<evidence type="ECO:0000313" key="2">
    <source>
        <dbReference type="Proteomes" id="UP000239290"/>
    </source>
</evidence>
<gene>
    <name evidence="1" type="ORF">C5613_26675</name>
</gene>
<organism evidence="1 2">
    <name type="scientific">Rhodococcus opacus</name>
    <name type="common">Nocardia opaca</name>
    <dbReference type="NCBI Taxonomy" id="37919"/>
    <lineage>
        <taxon>Bacteria</taxon>
        <taxon>Bacillati</taxon>
        <taxon>Actinomycetota</taxon>
        <taxon>Actinomycetes</taxon>
        <taxon>Mycobacteriales</taxon>
        <taxon>Nocardiaceae</taxon>
        <taxon>Rhodococcus</taxon>
    </lineage>
</organism>
<name>A0A2S8J249_RHOOP</name>
<sequence>MNGTLFDEFGEPELDAYPPLPATDPRLAEFFRTHNVVPPVMLGRCIGRSVWSKTGADPQTRTGAYRTLIGVRAEPCTESPRGGTVWILRLRDDDGIEHDSPRYTSSNHVAVLR</sequence>
<dbReference type="Proteomes" id="UP000239290">
    <property type="component" value="Unassembled WGS sequence"/>
</dbReference>